<name>A0ABW6H6C6_9ACTN</name>
<protein>
    <submittedName>
        <fullName evidence="1">Uncharacterized protein</fullName>
    </submittedName>
</protein>
<evidence type="ECO:0000313" key="1">
    <source>
        <dbReference type="EMBL" id="MFE1752140.1"/>
    </source>
</evidence>
<dbReference type="EMBL" id="JBHYTS010000023">
    <property type="protein sequence ID" value="MFE1752140.1"/>
    <property type="molecule type" value="Genomic_DNA"/>
</dbReference>
<reference evidence="1 2" key="1">
    <citation type="submission" date="2024-09" db="EMBL/GenBank/DDBJ databases">
        <title>The Natural Products Discovery Center: Release of the First 8490 Sequenced Strains for Exploring Actinobacteria Biosynthetic Diversity.</title>
        <authorList>
            <person name="Kalkreuter E."/>
            <person name="Kautsar S.A."/>
            <person name="Yang D."/>
            <person name="Bader C.D."/>
            <person name="Teijaro C.N."/>
            <person name="Fluegel L."/>
            <person name="Davis C.M."/>
            <person name="Simpson J.R."/>
            <person name="Lauterbach L."/>
            <person name="Steele A.D."/>
            <person name="Gui C."/>
            <person name="Meng S."/>
            <person name="Li G."/>
            <person name="Viehrig K."/>
            <person name="Ye F."/>
            <person name="Su P."/>
            <person name="Kiefer A.F."/>
            <person name="Nichols A."/>
            <person name="Cepeda A.J."/>
            <person name="Yan W."/>
            <person name="Fan B."/>
            <person name="Jiang Y."/>
            <person name="Adhikari A."/>
            <person name="Zheng C.-J."/>
            <person name="Schuster L."/>
            <person name="Cowan T.M."/>
            <person name="Smanski M.J."/>
            <person name="Chevrette M.G."/>
            <person name="De Carvalho L.P.S."/>
            <person name="Shen B."/>
        </authorList>
    </citation>
    <scope>NUCLEOTIDE SEQUENCE [LARGE SCALE GENOMIC DNA]</scope>
    <source>
        <strain evidence="1 2">NPDC059500</strain>
    </source>
</reference>
<gene>
    <name evidence="1" type="ORF">ACFW88_16650</name>
</gene>
<proteinExistence type="predicted"/>
<organism evidence="1 2">
    <name type="scientific">Streptomyces anandii</name>
    <dbReference type="NCBI Taxonomy" id="285454"/>
    <lineage>
        <taxon>Bacteria</taxon>
        <taxon>Bacillati</taxon>
        <taxon>Actinomycetota</taxon>
        <taxon>Actinomycetes</taxon>
        <taxon>Kitasatosporales</taxon>
        <taxon>Streptomycetaceae</taxon>
        <taxon>Streptomyces</taxon>
    </lineage>
</organism>
<dbReference type="Proteomes" id="UP001599756">
    <property type="component" value="Unassembled WGS sequence"/>
</dbReference>
<keyword evidence="2" id="KW-1185">Reference proteome</keyword>
<comment type="caution">
    <text evidence="1">The sequence shown here is derived from an EMBL/GenBank/DDBJ whole genome shotgun (WGS) entry which is preliminary data.</text>
</comment>
<evidence type="ECO:0000313" key="2">
    <source>
        <dbReference type="Proteomes" id="UP001599756"/>
    </source>
</evidence>
<accession>A0ABW6H6C6</accession>
<sequence length="140" mass="15700">MGGNAWTHTGPYQRDLAAAFRQAQEEELARDDHGFGGRSVEELWHDPEWHEYIFTGGTGTVLDFPCMIEATDTDDGPFMRPLTDAEVRAWAPHGRPTYEEWDAALDSELLDFPGRAQGHCTVLYRDGSPARIAYWGVTAD</sequence>
<dbReference type="RefSeq" id="WP_381812646.1">
    <property type="nucleotide sequence ID" value="NZ_JBHYTS010000023.1"/>
</dbReference>